<dbReference type="Gene3D" id="2.70.70.10">
    <property type="entry name" value="Glucose Permease (Domain IIA)"/>
    <property type="match status" value="1"/>
</dbReference>
<dbReference type="InterPro" id="IPR001127">
    <property type="entry name" value="PTS_EIIA_1_perm"/>
</dbReference>
<evidence type="ECO:0000256" key="6">
    <source>
        <dbReference type="ARBA" id="ARBA00022777"/>
    </source>
</evidence>
<sequence>METLCSPVNGNVIKLEKVNDEMFAQKMLGDGIAVVPSEDDFVSPIDGEVTLIYETQHAIAIKTECDTEVLIHIGIDTMNLEGKPFSTKVHVGDKVKKGDLLTNINWAMILTKGLEKVVPIIILNKKVKLINDTEDVEVKVGDPILNIE</sequence>
<dbReference type="EMBL" id="JAUSUR010000006">
    <property type="protein sequence ID" value="MDQ0362290.1"/>
    <property type="molecule type" value="Genomic_DNA"/>
</dbReference>
<evidence type="ECO:0000259" key="7">
    <source>
        <dbReference type="PROSITE" id="PS51093"/>
    </source>
</evidence>
<comment type="caution">
    <text evidence="8">The sequence shown here is derived from an EMBL/GenBank/DDBJ whole genome shotgun (WGS) entry which is preliminary data.</text>
</comment>
<dbReference type="Pfam" id="PF00358">
    <property type="entry name" value="PTS_EIIA_1"/>
    <property type="match status" value="1"/>
</dbReference>
<evidence type="ECO:0000256" key="1">
    <source>
        <dbReference type="ARBA" id="ARBA00004496"/>
    </source>
</evidence>
<accession>A0ABU0E5X9</accession>
<keyword evidence="6" id="KW-0418">Kinase</keyword>
<dbReference type="RefSeq" id="WP_307409770.1">
    <property type="nucleotide sequence ID" value="NZ_JAUSUR010000006.1"/>
</dbReference>
<gene>
    <name evidence="8" type="ORF">J2S15_003044</name>
</gene>
<comment type="subcellular location">
    <subcellularLocation>
        <location evidence="1">Cytoplasm</location>
    </subcellularLocation>
</comment>
<evidence type="ECO:0000256" key="5">
    <source>
        <dbReference type="ARBA" id="ARBA00022683"/>
    </source>
</evidence>
<keyword evidence="3" id="KW-0762">Sugar transport</keyword>
<dbReference type="PANTHER" id="PTHR45008:SF1">
    <property type="entry name" value="PTS SYSTEM GLUCOSE-SPECIFIC EIIA COMPONENT"/>
    <property type="match status" value="1"/>
</dbReference>
<evidence type="ECO:0000256" key="2">
    <source>
        <dbReference type="ARBA" id="ARBA00022448"/>
    </source>
</evidence>
<dbReference type="PANTHER" id="PTHR45008">
    <property type="entry name" value="PTS SYSTEM GLUCOSE-SPECIFIC EIIA COMPONENT"/>
    <property type="match status" value="1"/>
</dbReference>
<name>A0ABU0E5X9_9FIRM</name>
<keyword evidence="5" id="KW-0598">Phosphotransferase system</keyword>
<dbReference type="InterPro" id="IPR050890">
    <property type="entry name" value="PTS_EIIA_component"/>
</dbReference>
<keyword evidence="4" id="KW-0808">Transferase</keyword>
<evidence type="ECO:0000256" key="3">
    <source>
        <dbReference type="ARBA" id="ARBA00022597"/>
    </source>
</evidence>
<dbReference type="PROSITE" id="PS51093">
    <property type="entry name" value="PTS_EIIA_TYPE_1"/>
    <property type="match status" value="1"/>
</dbReference>
<dbReference type="Proteomes" id="UP001230220">
    <property type="component" value="Unassembled WGS sequence"/>
</dbReference>
<evidence type="ECO:0000313" key="8">
    <source>
        <dbReference type="EMBL" id="MDQ0362290.1"/>
    </source>
</evidence>
<reference evidence="8 9" key="1">
    <citation type="submission" date="2023-07" db="EMBL/GenBank/DDBJ databases">
        <title>Genomic Encyclopedia of Type Strains, Phase IV (KMG-IV): sequencing the most valuable type-strain genomes for metagenomic binning, comparative biology and taxonomic classification.</title>
        <authorList>
            <person name="Goeker M."/>
        </authorList>
    </citation>
    <scope>NUCLEOTIDE SEQUENCE [LARGE SCALE GENOMIC DNA]</scope>
    <source>
        <strain evidence="8 9">DSM 16784</strain>
    </source>
</reference>
<keyword evidence="9" id="KW-1185">Reference proteome</keyword>
<evidence type="ECO:0000256" key="4">
    <source>
        <dbReference type="ARBA" id="ARBA00022679"/>
    </source>
</evidence>
<dbReference type="NCBIfam" id="TIGR00830">
    <property type="entry name" value="PTBA"/>
    <property type="match status" value="1"/>
</dbReference>
<dbReference type="SUPFAM" id="SSF51261">
    <property type="entry name" value="Duplicated hybrid motif"/>
    <property type="match status" value="1"/>
</dbReference>
<dbReference type="InterPro" id="IPR011055">
    <property type="entry name" value="Dup_hybrid_motif"/>
</dbReference>
<evidence type="ECO:0000313" key="9">
    <source>
        <dbReference type="Proteomes" id="UP001230220"/>
    </source>
</evidence>
<keyword evidence="2" id="KW-0813">Transport</keyword>
<organism evidence="8 9">
    <name type="scientific">Breznakia pachnodae</name>
    <dbReference type="NCBI Taxonomy" id="265178"/>
    <lineage>
        <taxon>Bacteria</taxon>
        <taxon>Bacillati</taxon>
        <taxon>Bacillota</taxon>
        <taxon>Erysipelotrichia</taxon>
        <taxon>Erysipelotrichales</taxon>
        <taxon>Erysipelotrichaceae</taxon>
        <taxon>Breznakia</taxon>
    </lineage>
</organism>
<proteinExistence type="predicted"/>
<feature type="domain" description="PTS EIIA type-1" evidence="7">
    <location>
        <begin position="20"/>
        <end position="124"/>
    </location>
</feature>
<protein>
    <submittedName>
        <fullName evidence="8">Glucose-specific phosphotransferase system IIA component</fullName>
    </submittedName>
</protein>